<dbReference type="InterPro" id="IPR053157">
    <property type="entry name" value="Sterol_Uptake_Regulator"/>
</dbReference>
<dbReference type="PANTHER" id="PTHR47784:SF13">
    <property type="entry name" value="ZN(II)2CYS6 TRANSCRIPTION FACTOR (EUROFUNG)"/>
    <property type="match status" value="1"/>
</dbReference>
<evidence type="ECO:0000313" key="3">
    <source>
        <dbReference type="Proteomes" id="UP001215712"/>
    </source>
</evidence>
<organism evidence="2 3">
    <name type="scientific">Penicillium malachiteum</name>
    <dbReference type="NCBI Taxonomy" id="1324776"/>
    <lineage>
        <taxon>Eukaryota</taxon>
        <taxon>Fungi</taxon>
        <taxon>Dikarya</taxon>
        <taxon>Ascomycota</taxon>
        <taxon>Pezizomycotina</taxon>
        <taxon>Eurotiomycetes</taxon>
        <taxon>Eurotiomycetidae</taxon>
        <taxon>Eurotiales</taxon>
        <taxon>Aspergillaceae</taxon>
        <taxon>Penicillium</taxon>
    </lineage>
</organism>
<sequence length="336" mass="38581">MDNLKLRSTHMTKKDKTSSGLPLDMASEETLGLQDLELMMHWCTTTYRAMARDRAAEALWQTVIPQLSLRFTPLRHGLLALSALQVAGSSTRPDRKWRYLVLAREHHSHAFAGVELDTTSDLTDSQCNAHFALCCALIVFSFAYCLVYDDIEETDEEQPDVLHQFLEVSEMTRWLVGAMLSNVERVASGELHALVRPDQTRPTMPDMSRLVILCLRQQNETEALRDPRHEKQIYTETIDHLGTSLEQLMNGGEPKDFAFCWCFRIPVRFSELVAAREPFALAILAHYAVVLHHLRDSWWMGEWGLRVFNKIVERLDREWHELLSWPADAMGVFLSA</sequence>
<dbReference type="AlphaFoldDB" id="A0AAD6MXQ0"/>
<protein>
    <submittedName>
        <fullName evidence="2">Uncharacterized protein</fullName>
    </submittedName>
</protein>
<reference evidence="2" key="1">
    <citation type="journal article" date="2023" name="IMA Fungus">
        <title>Comparative genomic study of the Penicillium genus elucidates a diverse pangenome and 15 lateral gene transfer events.</title>
        <authorList>
            <person name="Petersen C."/>
            <person name="Sorensen T."/>
            <person name="Nielsen M.R."/>
            <person name="Sondergaard T.E."/>
            <person name="Sorensen J.L."/>
            <person name="Fitzpatrick D.A."/>
            <person name="Frisvad J.C."/>
            <person name="Nielsen K.L."/>
        </authorList>
    </citation>
    <scope>NUCLEOTIDE SEQUENCE</scope>
    <source>
        <strain evidence="2">IBT 17514</strain>
    </source>
</reference>
<dbReference type="EMBL" id="JAQJAN010000004">
    <property type="protein sequence ID" value="KAJ5731884.1"/>
    <property type="molecule type" value="Genomic_DNA"/>
</dbReference>
<name>A0AAD6MXQ0_9EURO</name>
<reference evidence="2" key="2">
    <citation type="submission" date="2023-01" db="EMBL/GenBank/DDBJ databases">
        <authorList>
            <person name="Petersen C."/>
        </authorList>
    </citation>
    <scope>NUCLEOTIDE SEQUENCE</scope>
    <source>
        <strain evidence="2">IBT 17514</strain>
    </source>
</reference>
<proteinExistence type="predicted"/>
<gene>
    <name evidence="2" type="ORF">N7493_003365</name>
</gene>
<dbReference type="GO" id="GO:0001228">
    <property type="term" value="F:DNA-binding transcription activator activity, RNA polymerase II-specific"/>
    <property type="evidence" value="ECO:0007669"/>
    <property type="project" value="TreeGrafter"/>
</dbReference>
<feature type="region of interest" description="Disordered" evidence="1">
    <location>
        <begin position="1"/>
        <end position="23"/>
    </location>
</feature>
<accession>A0AAD6MXQ0</accession>
<comment type="caution">
    <text evidence="2">The sequence shown here is derived from an EMBL/GenBank/DDBJ whole genome shotgun (WGS) entry which is preliminary data.</text>
</comment>
<keyword evidence="3" id="KW-1185">Reference proteome</keyword>
<dbReference type="Proteomes" id="UP001215712">
    <property type="component" value="Unassembled WGS sequence"/>
</dbReference>
<evidence type="ECO:0000313" key="2">
    <source>
        <dbReference type="EMBL" id="KAJ5731884.1"/>
    </source>
</evidence>
<dbReference type="PANTHER" id="PTHR47784">
    <property type="entry name" value="STEROL UPTAKE CONTROL PROTEIN 2"/>
    <property type="match status" value="1"/>
</dbReference>
<evidence type="ECO:0000256" key="1">
    <source>
        <dbReference type="SAM" id="MobiDB-lite"/>
    </source>
</evidence>